<feature type="transmembrane region" description="Helical" evidence="2">
    <location>
        <begin position="59"/>
        <end position="80"/>
    </location>
</feature>
<dbReference type="EMBL" id="JBBPFD010000004">
    <property type="protein sequence ID" value="KAK7929835.1"/>
    <property type="molecule type" value="Genomic_DNA"/>
</dbReference>
<comment type="caution">
    <text evidence="3">The sequence shown here is derived from an EMBL/GenBank/DDBJ whole genome shotgun (WGS) entry which is preliminary data.</text>
</comment>
<dbReference type="Proteomes" id="UP001460270">
    <property type="component" value="Unassembled WGS sequence"/>
</dbReference>
<keyword evidence="2" id="KW-1133">Transmembrane helix</keyword>
<feature type="transmembrane region" description="Helical" evidence="2">
    <location>
        <begin position="34"/>
        <end position="53"/>
    </location>
</feature>
<sequence length="169" mass="18053">MSQNGSSPRGHSSWTPLLPLSTPTAAPRGAQRPALVFGVALIVAIAGGNVLALKTSTNYFIVSLAGADLLLALLVLPLYVHAEVRRTRGRGGDTGGQWVLVPGPFSGVFPHQKDQDPGMPEWDQLSSWSGARTVPSDPEPFSDVARLSVTYVVRTRLLTKTEIQKHDGC</sequence>
<proteinExistence type="predicted"/>
<dbReference type="Gene3D" id="1.20.1070.10">
    <property type="entry name" value="Rhodopsin 7-helix transmembrane proteins"/>
    <property type="match status" value="1"/>
</dbReference>
<gene>
    <name evidence="3" type="ORF">WMY93_006230</name>
</gene>
<organism evidence="3 4">
    <name type="scientific">Mugilogobius chulae</name>
    <name type="common">yellowstripe goby</name>
    <dbReference type="NCBI Taxonomy" id="88201"/>
    <lineage>
        <taxon>Eukaryota</taxon>
        <taxon>Metazoa</taxon>
        <taxon>Chordata</taxon>
        <taxon>Craniata</taxon>
        <taxon>Vertebrata</taxon>
        <taxon>Euteleostomi</taxon>
        <taxon>Actinopterygii</taxon>
        <taxon>Neopterygii</taxon>
        <taxon>Teleostei</taxon>
        <taxon>Neoteleostei</taxon>
        <taxon>Acanthomorphata</taxon>
        <taxon>Gobiaria</taxon>
        <taxon>Gobiiformes</taxon>
        <taxon>Gobioidei</taxon>
        <taxon>Gobiidae</taxon>
        <taxon>Gobionellinae</taxon>
        <taxon>Mugilogobius</taxon>
    </lineage>
</organism>
<evidence type="ECO:0000256" key="2">
    <source>
        <dbReference type="SAM" id="Phobius"/>
    </source>
</evidence>
<evidence type="ECO:0000256" key="1">
    <source>
        <dbReference type="SAM" id="MobiDB-lite"/>
    </source>
</evidence>
<feature type="region of interest" description="Disordered" evidence="1">
    <location>
        <begin position="1"/>
        <end position="20"/>
    </location>
</feature>
<feature type="compositionally biased region" description="Polar residues" evidence="1">
    <location>
        <begin position="1"/>
        <end position="10"/>
    </location>
</feature>
<protein>
    <submittedName>
        <fullName evidence="3">Uncharacterized protein</fullName>
    </submittedName>
</protein>
<dbReference type="SUPFAM" id="SSF81321">
    <property type="entry name" value="Family A G protein-coupled receptor-like"/>
    <property type="match status" value="1"/>
</dbReference>
<keyword evidence="2" id="KW-0812">Transmembrane</keyword>
<reference evidence="4" key="1">
    <citation type="submission" date="2024-04" db="EMBL/GenBank/DDBJ databases">
        <title>Salinicola lusitanus LLJ914,a marine bacterium isolated from the Okinawa Trough.</title>
        <authorList>
            <person name="Li J."/>
        </authorList>
    </citation>
    <scope>NUCLEOTIDE SEQUENCE [LARGE SCALE GENOMIC DNA]</scope>
</reference>
<keyword evidence="2" id="KW-0472">Membrane</keyword>
<evidence type="ECO:0000313" key="3">
    <source>
        <dbReference type="EMBL" id="KAK7929835.1"/>
    </source>
</evidence>
<dbReference type="AlphaFoldDB" id="A0AAW0PJ23"/>
<keyword evidence="4" id="KW-1185">Reference proteome</keyword>
<accession>A0AAW0PJ23</accession>
<evidence type="ECO:0000313" key="4">
    <source>
        <dbReference type="Proteomes" id="UP001460270"/>
    </source>
</evidence>
<name>A0AAW0PJ23_9GOBI</name>